<evidence type="ECO:0000313" key="3">
    <source>
        <dbReference type="EMBL" id="KAK4302234.1"/>
    </source>
</evidence>
<dbReference type="AlphaFoldDB" id="A0AAE1NZD0"/>
<proteinExistence type="predicted"/>
<evidence type="ECO:0000313" key="2">
    <source>
        <dbReference type="EMBL" id="KAK4298201.1"/>
    </source>
</evidence>
<feature type="region of interest" description="Disordered" evidence="1">
    <location>
        <begin position="1"/>
        <end position="23"/>
    </location>
</feature>
<dbReference type="EMBL" id="JAWZYT010003475">
    <property type="protein sequence ID" value="KAK4298201.1"/>
    <property type="molecule type" value="Genomic_DNA"/>
</dbReference>
<evidence type="ECO:0000256" key="1">
    <source>
        <dbReference type="SAM" id="MobiDB-lite"/>
    </source>
</evidence>
<accession>A0AAE1NZD0</accession>
<gene>
    <name evidence="3" type="ORF">Pmani_025664</name>
    <name evidence="2" type="ORF">Pmani_029442</name>
</gene>
<evidence type="ECO:0000313" key="4">
    <source>
        <dbReference type="Proteomes" id="UP001292094"/>
    </source>
</evidence>
<dbReference type="Proteomes" id="UP001292094">
    <property type="component" value="Unassembled WGS sequence"/>
</dbReference>
<comment type="caution">
    <text evidence="2">The sequence shown here is derived from an EMBL/GenBank/DDBJ whole genome shotgun (WGS) entry which is preliminary data.</text>
</comment>
<dbReference type="EMBL" id="JAWZYT010002765">
    <property type="protein sequence ID" value="KAK4302234.1"/>
    <property type="molecule type" value="Genomic_DNA"/>
</dbReference>
<sequence>MSGCRGVEEGEVQEKQKGEELGMLRRKLGKEKYERKFLHSDHAWPTASPAAGGTTFHLPLAASDRRDQTRPTVLITFKIAA</sequence>
<reference evidence="2" key="1">
    <citation type="submission" date="2023-11" db="EMBL/GenBank/DDBJ databases">
        <title>Genome assemblies of two species of porcelain crab, Petrolisthes cinctipes and Petrolisthes manimaculis (Anomura: Porcellanidae).</title>
        <authorList>
            <person name="Angst P."/>
        </authorList>
    </citation>
    <scope>NUCLEOTIDE SEQUENCE</scope>
    <source>
        <strain evidence="2">PB745_02</strain>
        <tissue evidence="2">Gill</tissue>
    </source>
</reference>
<keyword evidence="4" id="KW-1185">Reference proteome</keyword>
<protein>
    <submittedName>
        <fullName evidence="2">Uncharacterized protein</fullName>
    </submittedName>
</protein>
<organism evidence="2 4">
    <name type="scientific">Petrolisthes manimaculis</name>
    <dbReference type="NCBI Taxonomy" id="1843537"/>
    <lineage>
        <taxon>Eukaryota</taxon>
        <taxon>Metazoa</taxon>
        <taxon>Ecdysozoa</taxon>
        <taxon>Arthropoda</taxon>
        <taxon>Crustacea</taxon>
        <taxon>Multicrustacea</taxon>
        <taxon>Malacostraca</taxon>
        <taxon>Eumalacostraca</taxon>
        <taxon>Eucarida</taxon>
        <taxon>Decapoda</taxon>
        <taxon>Pleocyemata</taxon>
        <taxon>Anomura</taxon>
        <taxon>Galatheoidea</taxon>
        <taxon>Porcellanidae</taxon>
        <taxon>Petrolisthes</taxon>
    </lineage>
</organism>
<name>A0AAE1NZD0_9EUCA</name>